<comment type="caution">
    <text evidence="2">The sequence shown here is derived from an EMBL/GenBank/DDBJ whole genome shotgun (WGS) entry which is preliminary data.</text>
</comment>
<keyword evidence="1" id="KW-0472">Membrane</keyword>
<accession>A0A6G0ZLD5</accession>
<dbReference type="EMBL" id="VUJU01000208">
    <property type="protein sequence ID" value="KAF0772191.1"/>
    <property type="molecule type" value="Genomic_DNA"/>
</dbReference>
<keyword evidence="1" id="KW-0812">Transmembrane</keyword>
<evidence type="ECO:0000313" key="3">
    <source>
        <dbReference type="Proteomes" id="UP000478052"/>
    </source>
</evidence>
<sequence length="322" mass="35567">MSTLSTFNNITTTTFVKETLSITYANTTSTKTITTTRAPETYTIYYNITKNYHIKTTAAPICPIGQMINSNGGCSPIFFYILHIKVSYVIRQFSITCKKYFSYTMKNRFNFVIAAVVAIVVVVSLANAKYVLQNSVSDNQSRSSKSSVKQFSDTSFPISHIEALEKSTTDATAHTTLAMSPTNTTTVTAVKITNINATKFTEEISKPTTTAYTTSIEETTMVQTTTIASVEAVTENQTSTNQTTEGELLTTRFVIRPRTTKCSTGETENANGGLFSVYSNSERSDECIDFTMMCYSICICSVDVYWASSDIPISLRVLSYVK</sequence>
<keyword evidence="3" id="KW-1185">Reference proteome</keyword>
<keyword evidence="1" id="KW-1133">Transmembrane helix</keyword>
<gene>
    <name evidence="2" type="ORF">FWK35_00000774</name>
</gene>
<dbReference type="AlphaFoldDB" id="A0A6G0ZLD5"/>
<feature type="transmembrane region" description="Helical" evidence="1">
    <location>
        <begin position="109"/>
        <end position="132"/>
    </location>
</feature>
<proteinExistence type="predicted"/>
<organism evidence="2 3">
    <name type="scientific">Aphis craccivora</name>
    <name type="common">Cowpea aphid</name>
    <dbReference type="NCBI Taxonomy" id="307492"/>
    <lineage>
        <taxon>Eukaryota</taxon>
        <taxon>Metazoa</taxon>
        <taxon>Ecdysozoa</taxon>
        <taxon>Arthropoda</taxon>
        <taxon>Hexapoda</taxon>
        <taxon>Insecta</taxon>
        <taxon>Pterygota</taxon>
        <taxon>Neoptera</taxon>
        <taxon>Paraneoptera</taxon>
        <taxon>Hemiptera</taxon>
        <taxon>Sternorrhyncha</taxon>
        <taxon>Aphidomorpha</taxon>
        <taxon>Aphidoidea</taxon>
        <taxon>Aphididae</taxon>
        <taxon>Aphidini</taxon>
        <taxon>Aphis</taxon>
        <taxon>Aphis</taxon>
    </lineage>
</organism>
<protein>
    <submittedName>
        <fullName evidence="2">Uncharacterized protein</fullName>
    </submittedName>
</protein>
<name>A0A6G0ZLD5_APHCR</name>
<dbReference type="Proteomes" id="UP000478052">
    <property type="component" value="Unassembled WGS sequence"/>
</dbReference>
<evidence type="ECO:0000256" key="1">
    <source>
        <dbReference type="SAM" id="Phobius"/>
    </source>
</evidence>
<reference evidence="2 3" key="1">
    <citation type="submission" date="2019-08" db="EMBL/GenBank/DDBJ databases">
        <title>Whole genome of Aphis craccivora.</title>
        <authorList>
            <person name="Voronova N.V."/>
            <person name="Shulinski R.S."/>
            <person name="Bandarenka Y.V."/>
            <person name="Zhorov D.G."/>
            <person name="Warner D."/>
        </authorList>
    </citation>
    <scope>NUCLEOTIDE SEQUENCE [LARGE SCALE GENOMIC DNA]</scope>
    <source>
        <strain evidence="2">180601</strain>
        <tissue evidence="2">Whole Body</tissue>
    </source>
</reference>
<dbReference type="OrthoDB" id="6629728at2759"/>
<evidence type="ECO:0000313" key="2">
    <source>
        <dbReference type="EMBL" id="KAF0772191.1"/>
    </source>
</evidence>